<dbReference type="SUPFAM" id="SSF81301">
    <property type="entry name" value="Nucleotidyltransferase"/>
    <property type="match status" value="1"/>
</dbReference>
<protein>
    <submittedName>
        <fullName evidence="1">GrpB family protein</fullName>
    </submittedName>
</protein>
<evidence type="ECO:0000313" key="1">
    <source>
        <dbReference type="EMBL" id="NBJ24463.1"/>
    </source>
</evidence>
<dbReference type="Proteomes" id="UP000818323">
    <property type="component" value="Unassembled WGS sequence"/>
</dbReference>
<dbReference type="PANTHER" id="PTHR34822">
    <property type="entry name" value="GRPB DOMAIN PROTEIN (AFU_ORTHOLOGUE AFUA_1G01530)"/>
    <property type="match status" value="1"/>
</dbReference>
<dbReference type="Pfam" id="PF04229">
    <property type="entry name" value="GrpB"/>
    <property type="match status" value="1"/>
</dbReference>
<sequence>MQSEMSKRRIVVVPYDPRWADLFVQERAAIVQACECRVSAVHHIGSTAVPGLAAKPIIDILAILREPEDGVLCIKPLGRLGYRFRGANGIAGRYYFTKGNPRSRHLHMYPSDHPEVGRHLRLRDYLRSDPDAAAAYADLKLRLAARFAEDPQAYATAKDEFCARIDGLPGGFRQGTDRPK</sequence>
<evidence type="ECO:0000313" key="2">
    <source>
        <dbReference type="Proteomes" id="UP000818323"/>
    </source>
</evidence>
<dbReference type="PANTHER" id="PTHR34822:SF1">
    <property type="entry name" value="GRPB FAMILY PROTEIN"/>
    <property type="match status" value="1"/>
</dbReference>
<name>A0ABW9YWM3_9HYPH</name>
<keyword evidence="2" id="KW-1185">Reference proteome</keyword>
<dbReference type="RefSeq" id="WP_161722317.1">
    <property type="nucleotide sequence ID" value="NZ_JAAAXI010000004.1"/>
</dbReference>
<comment type="caution">
    <text evidence="1">The sequence shown here is derived from an EMBL/GenBank/DDBJ whole genome shotgun (WGS) entry which is preliminary data.</text>
</comment>
<dbReference type="EMBL" id="JAAAXJ010000003">
    <property type="protein sequence ID" value="NBJ24463.1"/>
    <property type="molecule type" value="Genomic_DNA"/>
</dbReference>
<dbReference type="InterPro" id="IPR043519">
    <property type="entry name" value="NT_sf"/>
</dbReference>
<accession>A0ABW9YWM3</accession>
<gene>
    <name evidence="1" type="ORF">GR303_08860</name>
</gene>
<proteinExistence type="predicted"/>
<reference evidence="1 2" key="1">
    <citation type="submission" date="2020-01" db="EMBL/GenBank/DDBJ databases">
        <title>Microvirga sp. nov., an arsenate reduction bacterium isolated from Tibet hotspring sediments.</title>
        <authorList>
            <person name="Yuan C.-G."/>
        </authorList>
    </citation>
    <scope>NUCLEOTIDE SEQUENCE [LARGE SCALE GENOMIC DNA]</scope>
    <source>
        <strain evidence="1 2">SYSU G3D203</strain>
    </source>
</reference>
<organism evidence="1 2">
    <name type="scientific">Microvirga arsenatis</name>
    <dbReference type="NCBI Taxonomy" id="2692265"/>
    <lineage>
        <taxon>Bacteria</taxon>
        <taxon>Pseudomonadati</taxon>
        <taxon>Pseudomonadota</taxon>
        <taxon>Alphaproteobacteria</taxon>
        <taxon>Hyphomicrobiales</taxon>
        <taxon>Methylobacteriaceae</taxon>
        <taxon>Microvirga</taxon>
    </lineage>
</organism>
<dbReference type="Gene3D" id="3.30.460.10">
    <property type="entry name" value="Beta Polymerase, domain 2"/>
    <property type="match status" value="1"/>
</dbReference>
<dbReference type="InterPro" id="IPR007344">
    <property type="entry name" value="GrpB/CoaE"/>
</dbReference>